<comment type="caution">
    <text evidence="1">The sequence shown here is derived from an EMBL/GenBank/DDBJ whole genome shotgun (WGS) entry which is preliminary data.</text>
</comment>
<evidence type="ECO:0000313" key="2">
    <source>
        <dbReference type="Proteomes" id="UP001163324"/>
    </source>
</evidence>
<dbReference type="EMBL" id="CM047948">
    <property type="protein sequence ID" value="KAI9896436.1"/>
    <property type="molecule type" value="Genomic_DNA"/>
</dbReference>
<dbReference type="Proteomes" id="UP001163324">
    <property type="component" value="Chromosome 9"/>
</dbReference>
<sequence length="219" mass="23705">MFTTSPRLRIRRPSPTTAEFTVTTLPPSTTPLRILGAILGAARLVLSLTTLLVLHARWEDSGLAGPPPESFDSVLSADALRHGLLRLYASWPGTLVPRLAASLPAAALAVLAAALLGALSLRAHASESLLVLRGLGVQMSGSPGSYLVSRPTRFIPTEKIRDVLINEAFRGFEVRYYLVIVVEGEADLVVVFPTLLPRKAIVEEVWRGVRECLYEKSEG</sequence>
<evidence type="ECO:0000313" key="1">
    <source>
        <dbReference type="EMBL" id="KAI9896436.1"/>
    </source>
</evidence>
<gene>
    <name evidence="1" type="ORF">N3K66_008608</name>
</gene>
<keyword evidence="2" id="KW-1185">Reference proteome</keyword>
<name>A0ACC0UQU6_9HYPO</name>
<protein>
    <submittedName>
        <fullName evidence="1">Uncharacterized protein</fullName>
    </submittedName>
</protein>
<organism evidence="1 2">
    <name type="scientific">Trichothecium roseum</name>
    <dbReference type="NCBI Taxonomy" id="47278"/>
    <lineage>
        <taxon>Eukaryota</taxon>
        <taxon>Fungi</taxon>
        <taxon>Dikarya</taxon>
        <taxon>Ascomycota</taxon>
        <taxon>Pezizomycotina</taxon>
        <taxon>Sordariomycetes</taxon>
        <taxon>Hypocreomycetidae</taxon>
        <taxon>Hypocreales</taxon>
        <taxon>Hypocreales incertae sedis</taxon>
        <taxon>Trichothecium</taxon>
    </lineage>
</organism>
<accession>A0ACC0UQU6</accession>
<reference evidence="1" key="1">
    <citation type="submission" date="2022-10" db="EMBL/GenBank/DDBJ databases">
        <title>Complete Genome of Trichothecium roseum strain YXFP-22015, a Plant Pathogen Isolated from Citrus.</title>
        <authorList>
            <person name="Wang Y."/>
            <person name="Zhu L."/>
        </authorList>
    </citation>
    <scope>NUCLEOTIDE SEQUENCE</scope>
    <source>
        <strain evidence="1">YXFP-22015</strain>
    </source>
</reference>
<proteinExistence type="predicted"/>